<reference evidence="1" key="2">
    <citation type="submission" date="2020-11" db="EMBL/GenBank/DDBJ databases">
        <authorList>
            <person name="McCartney M.A."/>
            <person name="Auch B."/>
            <person name="Kono T."/>
            <person name="Mallez S."/>
            <person name="Becker A."/>
            <person name="Gohl D.M."/>
            <person name="Silverstein K.A.T."/>
            <person name="Koren S."/>
            <person name="Bechman K.B."/>
            <person name="Herman A."/>
            <person name="Abrahante J.E."/>
            <person name="Garbe J."/>
        </authorList>
    </citation>
    <scope>NUCLEOTIDE SEQUENCE</scope>
    <source>
        <strain evidence="1">Duluth1</strain>
        <tissue evidence="1">Whole animal</tissue>
    </source>
</reference>
<sequence length="54" mass="6269">MHLFIRISGLRARQKSIRRSVSLSLRDLYVQNLVNLFKSSSSLSICSIVFMQLR</sequence>
<accession>A0A9D4DY18</accession>
<dbReference type="Proteomes" id="UP000828390">
    <property type="component" value="Unassembled WGS sequence"/>
</dbReference>
<evidence type="ECO:0000313" key="2">
    <source>
        <dbReference type="Proteomes" id="UP000828390"/>
    </source>
</evidence>
<evidence type="ECO:0000313" key="1">
    <source>
        <dbReference type="EMBL" id="KAH3770169.1"/>
    </source>
</evidence>
<name>A0A9D4DY18_DREPO</name>
<gene>
    <name evidence="1" type="ORF">DPMN_171452</name>
</gene>
<keyword evidence="2" id="KW-1185">Reference proteome</keyword>
<dbReference type="EMBL" id="JAIWYP010000009">
    <property type="protein sequence ID" value="KAH3770169.1"/>
    <property type="molecule type" value="Genomic_DNA"/>
</dbReference>
<reference evidence="1" key="1">
    <citation type="journal article" date="2019" name="bioRxiv">
        <title>The Genome of the Zebra Mussel, Dreissena polymorpha: A Resource for Invasive Species Research.</title>
        <authorList>
            <person name="McCartney M.A."/>
            <person name="Auch B."/>
            <person name="Kono T."/>
            <person name="Mallez S."/>
            <person name="Zhang Y."/>
            <person name="Obille A."/>
            <person name="Becker A."/>
            <person name="Abrahante J.E."/>
            <person name="Garbe J."/>
            <person name="Badalamenti J.P."/>
            <person name="Herman A."/>
            <person name="Mangelson H."/>
            <person name="Liachko I."/>
            <person name="Sullivan S."/>
            <person name="Sone E.D."/>
            <person name="Koren S."/>
            <person name="Silverstein K.A.T."/>
            <person name="Beckman K.B."/>
            <person name="Gohl D.M."/>
        </authorList>
    </citation>
    <scope>NUCLEOTIDE SEQUENCE</scope>
    <source>
        <strain evidence="1">Duluth1</strain>
        <tissue evidence="1">Whole animal</tissue>
    </source>
</reference>
<proteinExistence type="predicted"/>
<organism evidence="1 2">
    <name type="scientific">Dreissena polymorpha</name>
    <name type="common">Zebra mussel</name>
    <name type="synonym">Mytilus polymorpha</name>
    <dbReference type="NCBI Taxonomy" id="45954"/>
    <lineage>
        <taxon>Eukaryota</taxon>
        <taxon>Metazoa</taxon>
        <taxon>Spiralia</taxon>
        <taxon>Lophotrochozoa</taxon>
        <taxon>Mollusca</taxon>
        <taxon>Bivalvia</taxon>
        <taxon>Autobranchia</taxon>
        <taxon>Heteroconchia</taxon>
        <taxon>Euheterodonta</taxon>
        <taxon>Imparidentia</taxon>
        <taxon>Neoheterodontei</taxon>
        <taxon>Myida</taxon>
        <taxon>Dreissenoidea</taxon>
        <taxon>Dreissenidae</taxon>
        <taxon>Dreissena</taxon>
    </lineage>
</organism>
<comment type="caution">
    <text evidence="1">The sequence shown here is derived from an EMBL/GenBank/DDBJ whole genome shotgun (WGS) entry which is preliminary data.</text>
</comment>
<protein>
    <submittedName>
        <fullName evidence="1">Uncharacterized protein</fullName>
    </submittedName>
</protein>
<dbReference type="AlphaFoldDB" id="A0A9D4DY18"/>